<dbReference type="GO" id="GO:0005758">
    <property type="term" value="C:mitochondrial intermembrane space"/>
    <property type="evidence" value="ECO:0007669"/>
    <property type="project" value="InterPro"/>
</dbReference>
<sequence length="228" mass="26108">MQTKPSSSTDAIADVDVPAPAKPVPTPASVRDVTPALCLSLVEFKDMLRQFRAVDDSVTLRLNRVLAQTRENGTSAPPSLLQRHDKSFTSSSATDLGRTTYGNAVPAQMCLAFWKELVDLWVRREDTIRYCIEINQQKMEQAHAPRRSISKDDYLDLDRVPLKEEPRPLPRLSRSEPEAEFTARQMQNELMVERIIRHRSLEAFKSRCRLFQPNDTASEREHAFWEGR</sequence>
<evidence type="ECO:0008006" key="5">
    <source>
        <dbReference type="Google" id="ProtNLM"/>
    </source>
</evidence>
<dbReference type="Proteomes" id="UP000037751">
    <property type="component" value="Unassembled WGS sequence"/>
</dbReference>
<dbReference type="PANTHER" id="PTHR31905:SF2">
    <property type="entry name" value="PROTEIN MIX23"/>
    <property type="match status" value="1"/>
</dbReference>
<name>A0A0M8MUK1_9BASI</name>
<gene>
    <name evidence="3" type="ORF">Malapachy_3995</name>
</gene>
<dbReference type="GeneID" id="28730327"/>
<evidence type="ECO:0000256" key="1">
    <source>
        <dbReference type="ARBA" id="ARBA00024204"/>
    </source>
</evidence>
<dbReference type="InterPro" id="IPR019171">
    <property type="entry name" value="MIX23"/>
</dbReference>
<dbReference type="Pfam" id="PF09774">
    <property type="entry name" value="MIX23"/>
    <property type="match status" value="1"/>
</dbReference>
<dbReference type="AlphaFoldDB" id="A0A0M8MUK1"/>
<comment type="similarity">
    <text evidence="1">Belongs to the MIX23 family.</text>
</comment>
<feature type="compositionally biased region" description="Low complexity" evidence="2">
    <location>
        <begin position="10"/>
        <end position="19"/>
    </location>
</feature>
<protein>
    <recommendedName>
        <fullName evidence="5">Caffeine-induced death protein 2</fullName>
    </recommendedName>
</protein>
<reference evidence="3 4" key="1">
    <citation type="submission" date="2015-07" db="EMBL/GenBank/DDBJ databases">
        <title>Draft Genome Sequence of Malassezia furfur CBS1878 and Malassezia pachydermatis CBS1879.</title>
        <authorList>
            <person name="Triana S."/>
            <person name="Ohm R."/>
            <person name="Gonzalez A."/>
            <person name="DeCock H."/>
            <person name="Restrepo S."/>
            <person name="Celis A."/>
        </authorList>
    </citation>
    <scope>NUCLEOTIDE SEQUENCE [LARGE SCALE GENOMIC DNA]</scope>
    <source>
        <strain evidence="3 4">CBS 1879</strain>
    </source>
</reference>
<dbReference type="RefSeq" id="XP_017991712.1">
    <property type="nucleotide sequence ID" value="XM_018138451.1"/>
</dbReference>
<organism evidence="3 4">
    <name type="scientific">Malassezia pachydermatis</name>
    <dbReference type="NCBI Taxonomy" id="77020"/>
    <lineage>
        <taxon>Eukaryota</taxon>
        <taxon>Fungi</taxon>
        <taxon>Dikarya</taxon>
        <taxon>Basidiomycota</taxon>
        <taxon>Ustilaginomycotina</taxon>
        <taxon>Malasseziomycetes</taxon>
        <taxon>Malasseziales</taxon>
        <taxon>Malasseziaceae</taxon>
        <taxon>Malassezia</taxon>
    </lineage>
</organism>
<dbReference type="PANTHER" id="PTHR31905">
    <property type="entry name" value="COILED-COIL DOMAIN-CONTAINING PROTEIN 58"/>
    <property type="match status" value="1"/>
</dbReference>
<evidence type="ECO:0000256" key="2">
    <source>
        <dbReference type="SAM" id="MobiDB-lite"/>
    </source>
</evidence>
<evidence type="ECO:0000313" key="4">
    <source>
        <dbReference type="Proteomes" id="UP000037751"/>
    </source>
</evidence>
<proteinExistence type="inferred from homology"/>
<feature type="region of interest" description="Disordered" evidence="2">
    <location>
        <begin position="1"/>
        <end position="28"/>
    </location>
</feature>
<keyword evidence="4" id="KW-1185">Reference proteome</keyword>
<dbReference type="VEuPathDB" id="FungiDB:Malapachy_3995"/>
<dbReference type="STRING" id="77020.A0A0M8MUK1"/>
<dbReference type="OrthoDB" id="5593818at2759"/>
<comment type="caution">
    <text evidence="3">The sequence shown here is derived from an EMBL/GenBank/DDBJ whole genome shotgun (WGS) entry which is preliminary data.</text>
</comment>
<evidence type="ECO:0000313" key="3">
    <source>
        <dbReference type="EMBL" id="KOS14080.1"/>
    </source>
</evidence>
<accession>A0A0M8MUK1</accession>
<dbReference type="EMBL" id="LGAV01000004">
    <property type="protein sequence ID" value="KOS14080.1"/>
    <property type="molecule type" value="Genomic_DNA"/>
</dbReference>